<evidence type="ECO:0000313" key="3">
    <source>
        <dbReference type="EMBL" id="PIA54963.1"/>
    </source>
</evidence>
<feature type="region of interest" description="Disordered" evidence="2">
    <location>
        <begin position="117"/>
        <end position="136"/>
    </location>
</feature>
<protein>
    <recommendedName>
        <fullName evidence="5">QWRF motif-containing protein 3</fullName>
    </recommendedName>
</protein>
<dbReference type="GO" id="GO:0005737">
    <property type="term" value="C:cytoplasm"/>
    <property type="evidence" value="ECO:0007669"/>
    <property type="project" value="TreeGrafter"/>
</dbReference>
<evidence type="ECO:0008006" key="5">
    <source>
        <dbReference type="Google" id="ProtNLM"/>
    </source>
</evidence>
<evidence type="ECO:0000313" key="4">
    <source>
        <dbReference type="Proteomes" id="UP000230069"/>
    </source>
</evidence>
<dbReference type="PANTHER" id="PTHR31807:SF31">
    <property type="entry name" value="QWRF MOTIF PROTEIN (DUF566)-RELATED"/>
    <property type="match status" value="1"/>
</dbReference>
<dbReference type="GO" id="GO:0008017">
    <property type="term" value="F:microtubule binding"/>
    <property type="evidence" value="ECO:0007669"/>
    <property type="project" value="TreeGrafter"/>
</dbReference>
<comment type="similarity">
    <text evidence="1">Belongs to the QWRF family.</text>
</comment>
<dbReference type="Proteomes" id="UP000230069">
    <property type="component" value="Unassembled WGS sequence"/>
</dbReference>
<feature type="compositionally biased region" description="Polar residues" evidence="2">
    <location>
        <begin position="275"/>
        <end position="302"/>
    </location>
</feature>
<sequence>MKNNETPIADHSPRLRRSKTRDVNSRFLSPSSSFESGTGGLSSPPPTLSPTINKKKFGLTTTTTTTTSTTTTSTETTRKNPSVKEAGTLSGSIRGLWPSSKKIGTLADHLGNDRLKDSLDDGKSSKYNNGPQFLGRQRSCSEFNRFEKAEKEKEKESSYKENHRPIFGGSTRYTGKLRFPGKSSSSSSSKSSLSSTFSNLIVPGRLSVDANNLNRRRNSDSFVEILSPESECSDNSKSPSTYLASTASSRRLAGVEVSSRYLHDATTKSRRGSSDSHSYTADSTHSLNNSLPPKSSMKRASSLTAYKSTISQWALSPGRTGSPPLMSVENKGKQVTSFSSLRPPHGSPSKSKGVSNLFSLGLDLFKTKKSSTNCSSPIGDGVGESSHQLRMHHNRLIQWRYANARANTVNANKMTQAESTLSNARTSLSNLRSSVVQKRIQFGKEKLEFKLNKVLRSQIEPLEAWGDMERQHVSALSTTRDRLHSVVCKVPLIEGAKMDPQWTSVALRQAEHLTTSIKTMLADFSPTAQKDAELLRQLAQVVTVEKSLLQECYDMMGIVSALETQERSLQCSLVQLKSQQQKQCQSRRQQPVNHKALLHKVPHLDC</sequence>
<dbReference type="GO" id="GO:0051225">
    <property type="term" value="P:spindle assembly"/>
    <property type="evidence" value="ECO:0007669"/>
    <property type="project" value="TreeGrafter"/>
</dbReference>
<feature type="region of interest" description="Disordered" evidence="2">
    <location>
        <begin position="1"/>
        <end position="104"/>
    </location>
</feature>
<gene>
    <name evidence="3" type="ORF">AQUCO_00800004v1</name>
</gene>
<dbReference type="STRING" id="218851.A0A2G5EGU4"/>
<reference evidence="3 4" key="1">
    <citation type="submission" date="2017-09" db="EMBL/GenBank/DDBJ databases">
        <title>WGS assembly of Aquilegia coerulea Goldsmith.</title>
        <authorList>
            <person name="Hodges S."/>
            <person name="Kramer E."/>
            <person name="Nordborg M."/>
            <person name="Tomkins J."/>
            <person name="Borevitz J."/>
            <person name="Derieg N."/>
            <person name="Yan J."/>
            <person name="Mihaltcheva S."/>
            <person name="Hayes R.D."/>
            <person name="Rokhsar D."/>
        </authorList>
    </citation>
    <scope>NUCLEOTIDE SEQUENCE [LARGE SCALE GENOMIC DNA]</scope>
    <source>
        <strain evidence="4">cv. Goldsmith</strain>
    </source>
</reference>
<feature type="region of interest" description="Disordered" evidence="2">
    <location>
        <begin position="263"/>
        <end position="302"/>
    </location>
</feature>
<feature type="compositionally biased region" description="Basic and acidic residues" evidence="2">
    <location>
        <begin position="150"/>
        <end position="164"/>
    </location>
</feature>
<accession>A0A2G5EGU4</accession>
<feature type="compositionally biased region" description="Low complexity" evidence="2">
    <location>
        <begin position="182"/>
        <end position="195"/>
    </location>
</feature>
<keyword evidence="4" id="KW-1185">Reference proteome</keyword>
<evidence type="ECO:0000256" key="2">
    <source>
        <dbReference type="SAM" id="MobiDB-lite"/>
    </source>
</evidence>
<feature type="compositionally biased region" description="Polar residues" evidence="2">
    <location>
        <begin position="233"/>
        <end position="249"/>
    </location>
</feature>
<feature type="region of interest" description="Disordered" evidence="2">
    <location>
        <begin position="314"/>
        <end position="353"/>
    </location>
</feature>
<feature type="region of interest" description="Disordered" evidence="2">
    <location>
        <begin position="150"/>
        <end position="195"/>
    </location>
</feature>
<name>A0A2G5EGU4_AQUCA</name>
<dbReference type="Pfam" id="PF04484">
    <property type="entry name" value="QWRF"/>
    <property type="match status" value="1"/>
</dbReference>
<feature type="compositionally biased region" description="Low complexity" evidence="2">
    <location>
        <begin position="25"/>
        <end position="36"/>
    </location>
</feature>
<dbReference type="PANTHER" id="PTHR31807">
    <property type="entry name" value="AUGMIN FAMILY MEMBER"/>
    <property type="match status" value="1"/>
</dbReference>
<feature type="region of interest" description="Disordered" evidence="2">
    <location>
        <begin position="228"/>
        <end position="249"/>
    </location>
</feature>
<proteinExistence type="inferred from homology"/>
<organism evidence="3 4">
    <name type="scientific">Aquilegia coerulea</name>
    <name type="common">Rocky mountain columbine</name>
    <dbReference type="NCBI Taxonomy" id="218851"/>
    <lineage>
        <taxon>Eukaryota</taxon>
        <taxon>Viridiplantae</taxon>
        <taxon>Streptophyta</taxon>
        <taxon>Embryophyta</taxon>
        <taxon>Tracheophyta</taxon>
        <taxon>Spermatophyta</taxon>
        <taxon>Magnoliopsida</taxon>
        <taxon>Ranunculales</taxon>
        <taxon>Ranunculaceae</taxon>
        <taxon>Thalictroideae</taxon>
        <taxon>Aquilegia</taxon>
    </lineage>
</organism>
<dbReference type="EMBL" id="KZ305025">
    <property type="protein sequence ID" value="PIA54963.1"/>
    <property type="molecule type" value="Genomic_DNA"/>
</dbReference>
<dbReference type="InterPro" id="IPR007573">
    <property type="entry name" value="QWRF"/>
</dbReference>
<dbReference type="FunCoup" id="A0A2G5EGU4">
    <property type="interactions" value="270"/>
</dbReference>
<feature type="compositionally biased region" description="Low complexity" evidence="2">
    <location>
        <begin position="60"/>
        <end position="75"/>
    </location>
</feature>
<dbReference type="OrthoDB" id="774923at2759"/>
<evidence type="ECO:0000256" key="1">
    <source>
        <dbReference type="ARBA" id="ARBA00010016"/>
    </source>
</evidence>
<dbReference type="AlphaFoldDB" id="A0A2G5EGU4"/>
<dbReference type="GO" id="GO:0005880">
    <property type="term" value="C:nuclear microtubule"/>
    <property type="evidence" value="ECO:0007669"/>
    <property type="project" value="TreeGrafter"/>
</dbReference>
<dbReference type="InParanoid" id="A0A2G5EGU4"/>